<protein>
    <submittedName>
        <fullName evidence="2">Uncharacterized protein</fullName>
    </submittedName>
</protein>
<gene>
    <name evidence="2" type="ORF">AVDCRST_MAG34-2095</name>
</gene>
<dbReference type="AlphaFoldDB" id="A0A6J4MCI1"/>
<dbReference type="InterPro" id="IPR015943">
    <property type="entry name" value="WD40/YVTN_repeat-like_dom_sf"/>
</dbReference>
<evidence type="ECO:0000256" key="1">
    <source>
        <dbReference type="SAM" id="SignalP"/>
    </source>
</evidence>
<accession>A0A6J4MCI1</accession>
<feature type="signal peptide" evidence="1">
    <location>
        <begin position="1"/>
        <end position="29"/>
    </location>
</feature>
<dbReference type="Gene3D" id="2.130.10.10">
    <property type="entry name" value="YVTN repeat-like/Quinoprotein amine dehydrogenase"/>
    <property type="match status" value="1"/>
</dbReference>
<keyword evidence="1" id="KW-0732">Signal</keyword>
<reference evidence="2" key="1">
    <citation type="submission" date="2020-02" db="EMBL/GenBank/DDBJ databases">
        <authorList>
            <person name="Meier V. D."/>
        </authorList>
    </citation>
    <scope>NUCLEOTIDE SEQUENCE</scope>
    <source>
        <strain evidence="2">AVDCRST_MAG34</strain>
    </source>
</reference>
<name>A0A6J4MCI1_9ACTN</name>
<dbReference type="Gene3D" id="2.80.10.50">
    <property type="match status" value="1"/>
</dbReference>
<dbReference type="GO" id="GO:1902929">
    <property type="term" value="C:plasma membrane of growing cell tip"/>
    <property type="evidence" value="ECO:0007669"/>
    <property type="project" value="TreeGrafter"/>
</dbReference>
<organism evidence="2">
    <name type="scientific">uncultured Nocardioidaceae bacterium</name>
    <dbReference type="NCBI Taxonomy" id="253824"/>
    <lineage>
        <taxon>Bacteria</taxon>
        <taxon>Bacillati</taxon>
        <taxon>Actinomycetota</taxon>
        <taxon>Actinomycetes</taxon>
        <taxon>Propionibacteriales</taxon>
        <taxon>Nocardioidaceae</taxon>
        <taxon>environmental samples</taxon>
    </lineage>
</organism>
<feature type="chain" id="PRO_5027105159" evidence="1">
    <location>
        <begin position="30"/>
        <end position="378"/>
    </location>
</feature>
<dbReference type="InterPro" id="IPR011047">
    <property type="entry name" value="Quinoprotein_ADH-like_sf"/>
</dbReference>
<sequence>MFRLMGLRRAACVAIALAATGGWLAPADAAPTTQPAPSWVPNGTVYAVAHVGNVVYLGGKFTALRDPATGAQVARARVAALDATTGALIRDWNPGANGVVRAIAVGSNGTVYLGGDFTAAGGRTAVRLAAISPSGASVSGWSASANGVVQDIWASGSSVYVGGRFGSVNGRSRGGVAKLAAATGALQSAFDAKMGGGRVWAIEPSPDGGSLVLGGWFTSLSGQSRLFAGAVSLDTGEVTGWRPPSECSTCYVMGLASDSSSVYAATAGPGGRVVAWSGTTGSRRWVRGGDGNVQAVDVHGGVVYAGGHFGPKFSGTTRHQLAAMNASTGALLSYSLPFSGNDHPGVWSVEADASGLRLGGGFTFAGNPAARYAYLREQ</sequence>
<dbReference type="EMBL" id="CADCUI010000051">
    <property type="protein sequence ID" value="CAA9356027.1"/>
    <property type="molecule type" value="Genomic_DNA"/>
</dbReference>
<proteinExistence type="predicted"/>
<dbReference type="PANTHER" id="PTHR31778">
    <property type="entry name" value="BUD SITE SELECTION PROTEIN RAX2"/>
    <property type="match status" value="1"/>
</dbReference>
<dbReference type="PANTHER" id="PTHR31778:SF2">
    <property type="entry name" value="BUD SITE SELECTION PROTEIN RAX2"/>
    <property type="match status" value="1"/>
</dbReference>
<evidence type="ECO:0000313" key="2">
    <source>
        <dbReference type="EMBL" id="CAA9356027.1"/>
    </source>
</evidence>
<dbReference type="SUPFAM" id="SSF50998">
    <property type="entry name" value="Quinoprotein alcohol dehydrogenase-like"/>
    <property type="match status" value="1"/>
</dbReference>